<dbReference type="KEGG" id="git:C6V83_05665"/>
<dbReference type="InterPro" id="IPR050834">
    <property type="entry name" value="Glycosyltransf_2"/>
</dbReference>
<keyword evidence="3" id="KW-1185">Reference proteome</keyword>
<evidence type="ECO:0000259" key="1">
    <source>
        <dbReference type="Pfam" id="PF00535"/>
    </source>
</evidence>
<dbReference type="AlphaFoldDB" id="A0A2S0KDW6"/>
<organism evidence="2 3">
    <name type="scientific">Gordonia iterans</name>
    <dbReference type="NCBI Taxonomy" id="1004901"/>
    <lineage>
        <taxon>Bacteria</taxon>
        <taxon>Bacillati</taxon>
        <taxon>Actinomycetota</taxon>
        <taxon>Actinomycetes</taxon>
        <taxon>Mycobacteriales</taxon>
        <taxon>Gordoniaceae</taxon>
        <taxon>Gordonia</taxon>
    </lineage>
</organism>
<evidence type="ECO:0000313" key="2">
    <source>
        <dbReference type="EMBL" id="AVL99843.1"/>
    </source>
</evidence>
<dbReference type="Gene3D" id="3.90.550.10">
    <property type="entry name" value="Spore Coat Polysaccharide Biosynthesis Protein SpsA, Chain A"/>
    <property type="match status" value="1"/>
</dbReference>
<gene>
    <name evidence="2" type="ORF">C6V83_05665</name>
</gene>
<dbReference type="EMBL" id="CP027433">
    <property type="protein sequence ID" value="AVL99843.1"/>
    <property type="molecule type" value="Genomic_DNA"/>
</dbReference>
<proteinExistence type="predicted"/>
<reference evidence="2 3" key="1">
    <citation type="submission" date="2018-03" db="EMBL/GenBank/DDBJ databases">
        <title>Characteristics and genome of n-alkane degrading marine bacteria Gordonia iterans isolated from crude oil contaminated in Tae-an, South Korea.</title>
        <authorList>
            <person name="Lee S.-S."/>
            <person name="Kim H."/>
        </authorList>
    </citation>
    <scope>NUCLEOTIDE SEQUENCE [LARGE SCALE GENOMIC DNA]</scope>
    <source>
        <strain evidence="2 3">Co17</strain>
    </source>
</reference>
<dbReference type="SUPFAM" id="SSF53448">
    <property type="entry name" value="Nucleotide-diphospho-sugar transferases"/>
    <property type="match status" value="1"/>
</dbReference>
<keyword evidence="2" id="KW-0808">Transferase</keyword>
<name>A0A2S0KDW6_9ACTN</name>
<protein>
    <submittedName>
        <fullName evidence="2">Glycosyl transferase</fullName>
    </submittedName>
</protein>
<dbReference type="InterPro" id="IPR001173">
    <property type="entry name" value="Glyco_trans_2-like"/>
</dbReference>
<sequence>MTASVVIAYYRGLPDLDVQLRALTRQDYDGAFDVVVSDNEGSEQLDAYLARHPAREVLALRRVDSSDVAGTTHARNVGTRAAVYDFIVYCDQDDAVHPGWLRAMVEAGREGHLVGGPLERETLNDPVVAAWRELPEPSEAFVMGRFLPITFGCNLGIRRDVFDAVGGGDESYPTAASDVEFCWRVQTAGYRFIHAPEALVAFRFRTGLLETWAQAVDYGCEEARVAKQYGAPGRQWWWFPVHAGVSLGMAPVWPWSWSRRRLGQWVWITGNLVGRIRGSMKYRTLYW</sequence>
<dbReference type="Pfam" id="PF00535">
    <property type="entry name" value="Glycos_transf_2"/>
    <property type="match status" value="1"/>
</dbReference>
<dbReference type="PANTHER" id="PTHR43685:SF2">
    <property type="entry name" value="GLYCOSYLTRANSFERASE 2-LIKE DOMAIN-CONTAINING PROTEIN"/>
    <property type="match status" value="1"/>
</dbReference>
<dbReference type="RefSeq" id="WP_105941575.1">
    <property type="nucleotide sequence ID" value="NZ_CP027433.1"/>
</dbReference>
<evidence type="ECO:0000313" key="3">
    <source>
        <dbReference type="Proteomes" id="UP000239814"/>
    </source>
</evidence>
<dbReference type="PANTHER" id="PTHR43685">
    <property type="entry name" value="GLYCOSYLTRANSFERASE"/>
    <property type="match status" value="1"/>
</dbReference>
<dbReference type="Proteomes" id="UP000239814">
    <property type="component" value="Chromosome"/>
</dbReference>
<dbReference type="OrthoDB" id="5243838at2"/>
<dbReference type="InterPro" id="IPR029044">
    <property type="entry name" value="Nucleotide-diphossugar_trans"/>
</dbReference>
<feature type="domain" description="Glycosyltransferase 2-like" evidence="1">
    <location>
        <begin position="4"/>
        <end position="165"/>
    </location>
</feature>
<accession>A0A2S0KDW6</accession>
<dbReference type="GO" id="GO:0016740">
    <property type="term" value="F:transferase activity"/>
    <property type="evidence" value="ECO:0007669"/>
    <property type="project" value="UniProtKB-KW"/>
</dbReference>